<name>A0A5S4FII0_9ACTN</name>
<evidence type="ECO:0000313" key="2">
    <source>
        <dbReference type="EMBL" id="TMR20253.1"/>
    </source>
</evidence>
<sequence length="120" mass="12444">MANATSPRASHQLEHIATARWIASMAGVDPVPRVGHPSQAAGGGGPGPSRPRCLSAARSPVAFTWFSLAAPPGVADVLADQRLAGAVLMLLPLPAAAVLAERMLWLRQTALARLRTSPPL</sequence>
<keyword evidence="3" id="KW-1185">Reference proteome</keyword>
<dbReference type="AlphaFoldDB" id="A0A5S4FII0"/>
<comment type="caution">
    <text evidence="2">The sequence shown here is derived from an EMBL/GenBank/DDBJ whole genome shotgun (WGS) entry which is preliminary data.</text>
</comment>
<accession>A0A5S4FII0</accession>
<gene>
    <name evidence="2" type="ORF">ETD86_18950</name>
</gene>
<reference evidence="2 3" key="1">
    <citation type="submission" date="2019-05" db="EMBL/GenBank/DDBJ databases">
        <title>Draft genome sequence of Nonomuraea turkmeniaca DSM 43926.</title>
        <authorList>
            <person name="Saricaoglu S."/>
            <person name="Isik K."/>
        </authorList>
    </citation>
    <scope>NUCLEOTIDE SEQUENCE [LARGE SCALE GENOMIC DNA]</scope>
    <source>
        <strain evidence="2 3">DSM 43926</strain>
    </source>
</reference>
<dbReference type="Proteomes" id="UP000309128">
    <property type="component" value="Unassembled WGS sequence"/>
</dbReference>
<protein>
    <submittedName>
        <fullName evidence="2">Uncharacterized protein</fullName>
    </submittedName>
</protein>
<proteinExistence type="predicted"/>
<dbReference type="RefSeq" id="WP_138667479.1">
    <property type="nucleotide sequence ID" value="NZ_VCKY01000058.1"/>
</dbReference>
<evidence type="ECO:0000256" key="1">
    <source>
        <dbReference type="SAM" id="MobiDB-lite"/>
    </source>
</evidence>
<feature type="region of interest" description="Disordered" evidence="1">
    <location>
        <begin position="30"/>
        <end position="52"/>
    </location>
</feature>
<organism evidence="2 3">
    <name type="scientific">Nonomuraea turkmeniaca</name>
    <dbReference type="NCBI Taxonomy" id="103838"/>
    <lineage>
        <taxon>Bacteria</taxon>
        <taxon>Bacillati</taxon>
        <taxon>Actinomycetota</taxon>
        <taxon>Actinomycetes</taxon>
        <taxon>Streptosporangiales</taxon>
        <taxon>Streptosporangiaceae</taxon>
        <taxon>Nonomuraea</taxon>
    </lineage>
</organism>
<dbReference type="EMBL" id="VCKY01000058">
    <property type="protein sequence ID" value="TMR20253.1"/>
    <property type="molecule type" value="Genomic_DNA"/>
</dbReference>
<evidence type="ECO:0000313" key="3">
    <source>
        <dbReference type="Proteomes" id="UP000309128"/>
    </source>
</evidence>